<evidence type="ECO:0000259" key="8">
    <source>
        <dbReference type="Pfam" id="PF11967"/>
    </source>
</evidence>
<dbReference type="Pfam" id="PF11967">
    <property type="entry name" value="RecO_N"/>
    <property type="match status" value="1"/>
</dbReference>
<evidence type="ECO:0000256" key="6">
    <source>
        <dbReference type="ARBA" id="ARBA00033409"/>
    </source>
</evidence>
<keyword evidence="5 7" id="KW-0234">DNA repair</keyword>
<dbReference type="PANTHER" id="PTHR33991">
    <property type="entry name" value="DNA REPAIR PROTEIN RECO"/>
    <property type="match status" value="1"/>
</dbReference>
<dbReference type="InterPro" id="IPR012340">
    <property type="entry name" value="NA-bd_OB-fold"/>
</dbReference>
<dbReference type="SUPFAM" id="SSF50249">
    <property type="entry name" value="Nucleic acid-binding proteins"/>
    <property type="match status" value="1"/>
</dbReference>
<keyword evidence="3 7" id="KW-0227">DNA damage</keyword>
<dbReference type="SUPFAM" id="SSF57863">
    <property type="entry name" value="ArfGap/RecO-like zinc finger"/>
    <property type="match status" value="1"/>
</dbReference>
<comment type="function">
    <text evidence="7">Involved in DNA repair and RecF pathway recombination.</text>
</comment>
<organism evidence="9 10">
    <name type="scientific">Candidatus Raymondbacteria bacterium RIFOXYD12_FULL_49_13</name>
    <dbReference type="NCBI Taxonomy" id="1817890"/>
    <lineage>
        <taxon>Bacteria</taxon>
        <taxon>Raymondiibacteriota</taxon>
    </lineage>
</organism>
<evidence type="ECO:0000256" key="7">
    <source>
        <dbReference type="HAMAP-Rule" id="MF_00201"/>
    </source>
</evidence>
<gene>
    <name evidence="7" type="primary">recO</name>
    <name evidence="9" type="ORF">A2519_04915</name>
</gene>
<evidence type="ECO:0000256" key="4">
    <source>
        <dbReference type="ARBA" id="ARBA00023172"/>
    </source>
</evidence>
<dbReference type="AlphaFoldDB" id="A0A1F7FKC8"/>
<dbReference type="EMBL" id="MFYX01000014">
    <property type="protein sequence ID" value="OGK07083.1"/>
    <property type="molecule type" value="Genomic_DNA"/>
</dbReference>
<dbReference type="Gene3D" id="1.20.1440.120">
    <property type="entry name" value="Recombination protein O, C-terminal domain"/>
    <property type="match status" value="1"/>
</dbReference>
<accession>A0A1F7FKC8</accession>
<evidence type="ECO:0000313" key="9">
    <source>
        <dbReference type="EMBL" id="OGK07083.1"/>
    </source>
</evidence>
<dbReference type="InterPro" id="IPR022572">
    <property type="entry name" value="DNA_rep/recomb_RecO_N"/>
</dbReference>
<dbReference type="PANTHER" id="PTHR33991:SF1">
    <property type="entry name" value="DNA REPAIR PROTEIN RECO"/>
    <property type="match status" value="1"/>
</dbReference>
<evidence type="ECO:0000256" key="1">
    <source>
        <dbReference type="ARBA" id="ARBA00007452"/>
    </source>
</evidence>
<evidence type="ECO:0000256" key="3">
    <source>
        <dbReference type="ARBA" id="ARBA00022763"/>
    </source>
</evidence>
<comment type="similarity">
    <text evidence="1 7">Belongs to the RecO family.</text>
</comment>
<dbReference type="GO" id="GO:0006302">
    <property type="term" value="P:double-strand break repair"/>
    <property type="evidence" value="ECO:0007669"/>
    <property type="project" value="TreeGrafter"/>
</dbReference>
<evidence type="ECO:0000313" key="10">
    <source>
        <dbReference type="Proteomes" id="UP000179243"/>
    </source>
</evidence>
<dbReference type="HAMAP" id="MF_00201">
    <property type="entry name" value="RecO"/>
    <property type="match status" value="1"/>
</dbReference>
<dbReference type="Proteomes" id="UP000179243">
    <property type="component" value="Unassembled WGS sequence"/>
</dbReference>
<evidence type="ECO:0000256" key="2">
    <source>
        <dbReference type="ARBA" id="ARBA00021310"/>
    </source>
</evidence>
<protein>
    <recommendedName>
        <fullName evidence="2 7">DNA repair protein RecO</fullName>
    </recommendedName>
    <alternativeName>
        <fullName evidence="6 7">Recombination protein O</fullName>
    </alternativeName>
</protein>
<keyword evidence="4 7" id="KW-0233">DNA recombination</keyword>
<feature type="domain" description="DNA replication/recombination mediator RecO N-terminal" evidence="8">
    <location>
        <begin position="3"/>
        <end position="79"/>
    </location>
</feature>
<dbReference type="InterPro" id="IPR003717">
    <property type="entry name" value="RecO"/>
</dbReference>
<dbReference type="GO" id="GO:0043590">
    <property type="term" value="C:bacterial nucleoid"/>
    <property type="evidence" value="ECO:0007669"/>
    <property type="project" value="TreeGrafter"/>
</dbReference>
<dbReference type="Gene3D" id="2.40.50.140">
    <property type="entry name" value="Nucleic acid-binding proteins"/>
    <property type="match status" value="1"/>
</dbReference>
<dbReference type="Pfam" id="PF02565">
    <property type="entry name" value="RecO_C"/>
    <property type="match status" value="1"/>
</dbReference>
<dbReference type="InterPro" id="IPR042242">
    <property type="entry name" value="RecO_C"/>
</dbReference>
<name>A0A1F7FKC8_UNCRA</name>
<dbReference type="InterPro" id="IPR037278">
    <property type="entry name" value="ARFGAP/RecO"/>
</dbReference>
<dbReference type="GO" id="GO:0006310">
    <property type="term" value="P:DNA recombination"/>
    <property type="evidence" value="ECO:0007669"/>
    <property type="project" value="UniProtKB-UniRule"/>
</dbReference>
<comment type="caution">
    <text evidence="9">The sequence shown here is derived from an EMBL/GenBank/DDBJ whole genome shotgun (WGS) entry which is preliminary data.</text>
</comment>
<evidence type="ECO:0000256" key="5">
    <source>
        <dbReference type="ARBA" id="ARBA00023204"/>
    </source>
</evidence>
<proteinExistence type="inferred from homology"/>
<dbReference type="NCBIfam" id="TIGR00613">
    <property type="entry name" value="reco"/>
    <property type="match status" value="1"/>
</dbReference>
<sequence length="251" mass="27497">MEKTLAIVMGSVRFAETSKIVQLFTRQFGRMSVAAKGASRKGSPFAATLEPFSLCEFIISVKKGRDVQTLANATIVDHFGRIRESELLLPAAQVGIELLRKTVHEDEPLPQLFELLAAYLRRLNVSGEKDRTYVDKVIWMYMLYFLKVMGFAPIFNACISCGSITFGATAAVSPRAGGALCSSCGIAHTDSVWLPERTLGFLGSLLALPIDALEPVAIPNREVVGSVILSLLQAHFEQELVLNSLAFYNRV</sequence>
<reference evidence="9 10" key="1">
    <citation type="journal article" date="2016" name="Nat. Commun.">
        <title>Thousands of microbial genomes shed light on interconnected biogeochemical processes in an aquifer system.</title>
        <authorList>
            <person name="Anantharaman K."/>
            <person name="Brown C.T."/>
            <person name="Hug L.A."/>
            <person name="Sharon I."/>
            <person name="Castelle C.J."/>
            <person name="Probst A.J."/>
            <person name="Thomas B.C."/>
            <person name="Singh A."/>
            <person name="Wilkins M.J."/>
            <person name="Karaoz U."/>
            <person name="Brodie E.L."/>
            <person name="Williams K.H."/>
            <person name="Hubbard S.S."/>
            <person name="Banfield J.F."/>
        </authorList>
    </citation>
    <scope>NUCLEOTIDE SEQUENCE [LARGE SCALE GENOMIC DNA]</scope>
</reference>